<dbReference type="InterPro" id="IPR016039">
    <property type="entry name" value="Thiolase-like"/>
</dbReference>
<dbReference type="GO" id="GO:0044550">
    <property type="term" value="P:secondary metabolite biosynthetic process"/>
    <property type="evidence" value="ECO:0007669"/>
    <property type="project" value="TreeGrafter"/>
</dbReference>
<dbReference type="SUPFAM" id="SSF53901">
    <property type="entry name" value="Thiolase-like"/>
    <property type="match status" value="2"/>
</dbReference>
<comment type="caution">
    <text evidence="5">The sequence shown here is derived from an EMBL/GenBank/DDBJ whole genome shotgun (WGS) entry which is preliminary data.</text>
</comment>
<evidence type="ECO:0000313" key="6">
    <source>
        <dbReference type="Proteomes" id="UP000247150"/>
    </source>
</evidence>
<dbReference type="GO" id="GO:0006633">
    <property type="term" value="P:fatty acid biosynthetic process"/>
    <property type="evidence" value="ECO:0007669"/>
    <property type="project" value="InterPro"/>
</dbReference>
<dbReference type="InterPro" id="IPR013747">
    <property type="entry name" value="ACP_syn_III_C"/>
</dbReference>
<evidence type="ECO:0000256" key="1">
    <source>
        <dbReference type="ARBA" id="ARBA00022679"/>
    </source>
</evidence>
<evidence type="ECO:0000313" key="5">
    <source>
        <dbReference type="EMBL" id="PWW28916.1"/>
    </source>
</evidence>
<dbReference type="Gene3D" id="3.40.47.10">
    <property type="match status" value="2"/>
</dbReference>
<evidence type="ECO:0000256" key="2">
    <source>
        <dbReference type="ARBA" id="ARBA00023315"/>
    </source>
</evidence>
<evidence type="ECO:0000259" key="4">
    <source>
        <dbReference type="Pfam" id="PF08545"/>
    </source>
</evidence>
<name>A0A2V3A5Q5_9BACI</name>
<feature type="domain" description="Beta-ketoacyl-[acyl-carrier-protein] synthase III C-terminal" evidence="3">
    <location>
        <begin position="243"/>
        <end position="332"/>
    </location>
</feature>
<proteinExistence type="predicted"/>
<keyword evidence="2" id="KW-0012">Acyltransferase</keyword>
<dbReference type="PANTHER" id="PTHR34069">
    <property type="entry name" value="3-OXOACYL-[ACYL-CARRIER-PROTEIN] SYNTHASE 3"/>
    <property type="match status" value="1"/>
</dbReference>
<dbReference type="OrthoDB" id="9786707at2"/>
<protein>
    <submittedName>
        <fullName evidence="5">3-oxoacyl-[acyl-carrier-protein] synthase III</fullName>
    </submittedName>
</protein>
<dbReference type="GO" id="GO:0004315">
    <property type="term" value="F:3-oxoacyl-[acyl-carrier-protein] synthase activity"/>
    <property type="evidence" value="ECO:0007669"/>
    <property type="project" value="InterPro"/>
</dbReference>
<dbReference type="InterPro" id="IPR013751">
    <property type="entry name" value="ACP_syn_III_N"/>
</dbReference>
<evidence type="ECO:0000259" key="3">
    <source>
        <dbReference type="Pfam" id="PF08541"/>
    </source>
</evidence>
<gene>
    <name evidence="5" type="ORF">DFO73_105153</name>
</gene>
<organism evidence="5 6">
    <name type="scientific">Cytobacillus oceanisediminis</name>
    <dbReference type="NCBI Taxonomy" id="665099"/>
    <lineage>
        <taxon>Bacteria</taxon>
        <taxon>Bacillati</taxon>
        <taxon>Bacillota</taxon>
        <taxon>Bacilli</taxon>
        <taxon>Bacillales</taxon>
        <taxon>Bacillaceae</taxon>
        <taxon>Cytobacillus</taxon>
    </lineage>
</organism>
<dbReference type="EMBL" id="QGTW01000005">
    <property type="protein sequence ID" value="PWW28916.1"/>
    <property type="molecule type" value="Genomic_DNA"/>
</dbReference>
<sequence length="333" mass="36901">MEFIGVKGTAVYQPAEMVKTDYLLKTEQISKKTFNKIGVSSVRVANHSESPTDLAIKAAKSLINESTVSLDQINIVIYVGATPPDYLIWSPSAKVCYELGLKKAIGFEVMLGCGGVPMSLKIAKDLLLNTKDWKHALIVSGENWEPYTTNRTAAGLIFGDTGAAILLEKGTNVKNKLGEFAGVTDGRFYDFAFLSSGTKFADMERQKQTAIRENEYSFFNTDSANLLRENNIKNYLYITNELLEKSKLSLSDISYLLLPSGRKDLMEKLIDVLEFDRSRTNFPFLESQGDLGAPGFICDLNNLFNIYQPRRGEKILTLSAGVGISWLGSILEV</sequence>
<dbReference type="Pfam" id="PF08541">
    <property type="entry name" value="ACP_syn_III_C"/>
    <property type="match status" value="1"/>
</dbReference>
<dbReference type="Proteomes" id="UP000247150">
    <property type="component" value="Unassembled WGS sequence"/>
</dbReference>
<dbReference type="Pfam" id="PF08545">
    <property type="entry name" value="ACP_syn_III"/>
    <property type="match status" value="1"/>
</dbReference>
<accession>A0A2V3A5Q5</accession>
<reference evidence="5 6" key="1">
    <citation type="submission" date="2018-05" db="EMBL/GenBank/DDBJ databases">
        <title>Freshwater and sediment microbial communities from various areas in North America, analyzing microbe dynamics in response to fracking.</title>
        <authorList>
            <person name="Lamendella R."/>
        </authorList>
    </citation>
    <scope>NUCLEOTIDE SEQUENCE [LARGE SCALE GENOMIC DNA]</scope>
    <source>
        <strain evidence="5 6">15_TX</strain>
    </source>
</reference>
<dbReference type="PANTHER" id="PTHR34069:SF2">
    <property type="entry name" value="BETA-KETOACYL-[ACYL-CARRIER-PROTEIN] SYNTHASE III"/>
    <property type="match status" value="1"/>
</dbReference>
<feature type="domain" description="Beta-ketoacyl-[acyl-carrier-protein] synthase III N-terminal" evidence="4">
    <location>
        <begin position="107"/>
        <end position="186"/>
    </location>
</feature>
<keyword evidence="1" id="KW-0808">Transferase</keyword>
<dbReference type="AlphaFoldDB" id="A0A2V3A5Q5"/>